<reference evidence="2 3" key="1">
    <citation type="submission" date="2016-10" db="EMBL/GenBank/DDBJ databases">
        <authorList>
            <person name="de Groot N.N."/>
        </authorList>
    </citation>
    <scope>NUCLEOTIDE SEQUENCE [LARGE SCALE GENOMIC DNA]</scope>
    <source>
        <strain evidence="2 3">GAS232</strain>
    </source>
</reference>
<dbReference type="InterPro" id="IPR036291">
    <property type="entry name" value="NAD(P)-bd_dom_sf"/>
</dbReference>
<protein>
    <submittedName>
        <fullName evidence="2">NAD(P)H dehydrogenase (Quinone)</fullName>
    </submittedName>
</protein>
<dbReference type="PANTHER" id="PTHR47129:SF1">
    <property type="entry name" value="NMRA-LIKE DOMAIN-CONTAINING PROTEIN"/>
    <property type="match status" value="1"/>
</dbReference>
<dbReference type="AlphaFoldDB" id="A0A1G7QFS9"/>
<dbReference type="Gene3D" id="3.90.25.10">
    <property type="entry name" value="UDP-galactose 4-epimerase, domain 1"/>
    <property type="match status" value="1"/>
</dbReference>
<dbReference type="SUPFAM" id="SSF51735">
    <property type="entry name" value="NAD(P)-binding Rossmann-fold domains"/>
    <property type="match status" value="1"/>
</dbReference>
<sequence>MIAVTGANGHLGTLVVEGLLQKVPANQIVAAVRTPSKAKAFADKGVQVREADYGRPETLDAAFAGVTELLLISGNELGQRIAQHQAVVDAAKRAGVRLIAYTSLLHADTGGLLLAEEHLATEKYLQASGIPFAFLRNGWYTENFTPGIGPALQQGAFIGATKNGRLAAATRAEYAAAAVAVLTGEGHENKVYELAGDIAFTRAEFAAEVSKQTGKTIGYHDLPEQEYEKILATFLPPALATILADAEAKAANGALDDESHTLSRLIGRPTAPLADTIAAALKAPVTNSTH</sequence>
<proteinExistence type="predicted"/>
<dbReference type="OrthoDB" id="152510at2"/>
<dbReference type="Gene3D" id="3.40.50.720">
    <property type="entry name" value="NAD(P)-binding Rossmann-like Domain"/>
    <property type="match status" value="1"/>
</dbReference>
<dbReference type="InterPro" id="IPR052718">
    <property type="entry name" value="NmrA-type_oxidoreductase"/>
</dbReference>
<dbReference type="InterPro" id="IPR008030">
    <property type="entry name" value="NmrA-like"/>
</dbReference>
<keyword evidence="3" id="KW-1185">Reference proteome</keyword>
<evidence type="ECO:0000259" key="1">
    <source>
        <dbReference type="Pfam" id="PF05368"/>
    </source>
</evidence>
<accession>A0A1G7QFS9</accession>
<dbReference type="Proteomes" id="UP000182427">
    <property type="component" value="Chromosome I"/>
</dbReference>
<dbReference type="PANTHER" id="PTHR47129">
    <property type="entry name" value="QUINONE OXIDOREDUCTASE 2"/>
    <property type="match status" value="1"/>
</dbReference>
<dbReference type="EMBL" id="LT629690">
    <property type="protein sequence ID" value="SDF97362.1"/>
    <property type="molecule type" value="Genomic_DNA"/>
</dbReference>
<evidence type="ECO:0000313" key="2">
    <source>
        <dbReference type="EMBL" id="SDF97362.1"/>
    </source>
</evidence>
<name>A0A1G7QFS9_9BACT</name>
<dbReference type="CDD" id="cd05269">
    <property type="entry name" value="TMR_SDR_a"/>
    <property type="match status" value="1"/>
</dbReference>
<feature type="domain" description="NmrA-like" evidence="1">
    <location>
        <begin position="2"/>
        <end position="241"/>
    </location>
</feature>
<organism evidence="2 3">
    <name type="scientific">Terriglobus roseus</name>
    <dbReference type="NCBI Taxonomy" id="392734"/>
    <lineage>
        <taxon>Bacteria</taxon>
        <taxon>Pseudomonadati</taxon>
        <taxon>Acidobacteriota</taxon>
        <taxon>Terriglobia</taxon>
        <taxon>Terriglobales</taxon>
        <taxon>Acidobacteriaceae</taxon>
        <taxon>Terriglobus</taxon>
    </lineage>
</organism>
<dbReference type="Pfam" id="PF05368">
    <property type="entry name" value="NmrA"/>
    <property type="match status" value="1"/>
</dbReference>
<evidence type="ECO:0000313" key="3">
    <source>
        <dbReference type="Proteomes" id="UP000182427"/>
    </source>
</evidence>
<gene>
    <name evidence="2" type="ORF">SAMN05444167_3857</name>
</gene>
<dbReference type="RefSeq" id="WP_083346588.1">
    <property type="nucleotide sequence ID" value="NZ_LT629690.1"/>
</dbReference>